<evidence type="ECO:0000256" key="2">
    <source>
        <dbReference type="SAM" id="SignalP"/>
    </source>
</evidence>
<accession>A0A553CKN4</accession>
<evidence type="ECO:0008006" key="5">
    <source>
        <dbReference type="Google" id="ProtNLM"/>
    </source>
</evidence>
<feature type="non-terminal residue" evidence="3">
    <location>
        <position position="374"/>
    </location>
</feature>
<dbReference type="EMBL" id="VJZR01000006">
    <property type="protein sequence ID" value="TRX21024.1"/>
    <property type="molecule type" value="Genomic_DNA"/>
</dbReference>
<dbReference type="Proteomes" id="UP000318585">
    <property type="component" value="Unassembled WGS sequence"/>
</dbReference>
<dbReference type="SUPFAM" id="SSF49299">
    <property type="entry name" value="PKD domain"/>
    <property type="match status" value="1"/>
</dbReference>
<evidence type="ECO:0000313" key="3">
    <source>
        <dbReference type="EMBL" id="TRX21024.1"/>
    </source>
</evidence>
<feature type="signal peptide" evidence="2">
    <location>
        <begin position="1"/>
        <end position="21"/>
    </location>
</feature>
<evidence type="ECO:0000313" key="4">
    <source>
        <dbReference type="Proteomes" id="UP000318585"/>
    </source>
</evidence>
<name>A0A553CKN4_9FLAO</name>
<dbReference type="InterPro" id="IPR035986">
    <property type="entry name" value="PKD_dom_sf"/>
</dbReference>
<dbReference type="AlphaFoldDB" id="A0A553CKN4"/>
<proteinExistence type="predicted"/>
<dbReference type="RefSeq" id="WP_185965284.1">
    <property type="nucleotide sequence ID" value="NZ_VJZR01000006.1"/>
</dbReference>
<evidence type="ECO:0000256" key="1">
    <source>
        <dbReference type="ARBA" id="ARBA00022729"/>
    </source>
</evidence>
<organism evidence="3 4">
    <name type="scientific">Flavobacterium franklandianum</name>
    <dbReference type="NCBI Taxonomy" id="2594430"/>
    <lineage>
        <taxon>Bacteria</taxon>
        <taxon>Pseudomonadati</taxon>
        <taxon>Bacteroidota</taxon>
        <taxon>Flavobacteriia</taxon>
        <taxon>Flavobacteriales</taxon>
        <taxon>Flavobacteriaceae</taxon>
        <taxon>Flavobacterium</taxon>
    </lineage>
</organism>
<keyword evidence="1 2" id="KW-0732">Signal</keyword>
<sequence length="374" mass="38901">MKKNYLLIAIFFSFFSFNSSAISLKNNVFSIFLDAETSKLINNPKTSLADPTSNPTASSSSLCEGESLTLRANPSGGIAPYTYSWTGPNDYVSTDENPVINNISPSAAGVYSLIVTDALNAVSTIQNTAAVIVNVKTDPEFNATLPAICKGGFAPILSTTSTNGITGTWNPAIVNNTTTTTYIFTPDSGQCANSLTFTIFVLNNVDPKFTLPSSICTGDTSPILQTVSNNGIVGIWNPSTVSNTASGSYVFTPSAGQCATITTVNIAINPLVPVFIPAIQTICSGETTSPLPTTSTNGVNGTWSPAFNNTSTNTYTFTPNSGQCAPTTATATMTVIINPIIAVFTQVAPICSGQTLAPLPTTSDNGVTGTWSPA</sequence>
<dbReference type="InterPro" id="IPR014755">
    <property type="entry name" value="Cu-Rt/internalin_Ig-like"/>
</dbReference>
<feature type="chain" id="PRO_5021782943" description="Ig-like domain-containing protein" evidence="2">
    <location>
        <begin position="22"/>
        <end position="374"/>
    </location>
</feature>
<dbReference type="Gene3D" id="2.60.40.1220">
    <property type="match status" value="4"/>
</dbReference>
<gene>
    <name evidence="3" type="ORF">FNW17_08615</name>
</gene>
<keyword evidence="4" id="KW-1185">Reference proteome</keyword>
<comment type="caution">
    <text evidence="3">The sequence shown here is derived from an EMBL/GenBank/DDBJ whole genome shotgun (WGS) entry which is preliminary data.</text>
</comment>
<reference evidence="3 4" key="1">
    <citation type="submission" date="2019-07" db="EMBL/GenBank/DDBJ databases">
        <title>Novel species of Flavobacterium.</title>
        <authorList>
            <person name="Liu Q."/>
            <person name="Xin Y.-H."/>
        </authorList>
    </citation>
    <scope>NUCLEOTIDE SEQUENCE [LARGE SCALE GENOMIC DNA]</scope>
    <source>
        <strain evidence="3 4">LB3P56</strain>
    </source>
</reference>
<protein>
    <recommendedName>
        <fullName evidence="5">Ig-like domain-containing protein</fullName>
    </recommendedName>
</protein>